<evidence type="ECO:0000313" key="13">
    <source>
        <dbReference type="ZFIN" id="ZDB-GENE-080204-46"/>
    </source>
</evidence>
<feature type="transmembrane region" description="Helical" evidence="6">
    <location>
        <begin position="232"/>
        <end position="253"/>
    </location>
</feature>
<keyword evidence="3 6" id="KW-1133">Transmembrane helix</keyword>
<dbReference type="PANTHER" id="PTHR24100">
    <property type="entry name" value="BUTYROPHILIN"/>
    <property type="match status" value="1"/>
</dbReference>
<dbReference type="OrthoDB" id="10055806at2759"/>
<feature type="chain" id="PRO_5035036149" evidence="7 12">
    <location>
        <begin position="16"/>
        <end position="273"/>
    </location>
</feature>
<evidence type="ECO:0000256" key="1">
    <source>
        <dbReference type="ARBA" id="ARBA00004370"/>
    </source>
</evidence>
<dbReference type="PROSITE" id="PS50835">
    <property type="entry name" value="IG_LIKE"/>
    <property type="match status" value="1"/>
</dbReference>
<evidence type="ECO:0000313" key="11">
    <source>
        <dbReference type="Proteomes" id="UP000000437"/>
    </source>
</evidence>
<dbReference type="EMBL" id="BX284673">
    <property type="status" value="NOT_ANNOTATED_CDS"/>
    <property type="molecule type" value="Genomic_DNA"/>
</dbReference>
<reference evidence="12" key="3">
    <citation type="journal article" date="2011" name="Brief. Bioinform.">
        <title>Phylogenetic-based propagation of functional annotations within the Gene Ontology consortium.</title>
        <authorList>
            <person name="Gaudet P."/>
            <person name="Livstone M.S."/>
            <person name="Lewis S.E."/>
            <person name="Thomas P.D."/>
        </authorList>
    </citation>
    <scope>NUCLEOTIDE SEQUENCE</scope>
</reference>
<dbReference type="OMA" id="IKSICEV"/>
<keyword evidence="7 12" id="KW-0732">Signal</keyword>
<evidence type="ECO:0000256" key="6">
    <source>
        <dbReference type="SAM" id="Phobius"/>
    </source>
</evidence>
<dbReference type="CDD" id="cd20984">
    <property type="entry name" value="IgV_B7-H4"/>
    <property type="match status" value="1"/>
</dbReference>
<sequence>MRWLVLFFGGVLVAPFEVNAPDKHLLALRGHSAVLGCEFTPDLNLSNLVVTWQREEDSQVVHSFYYQQDQLERQSPEYHSRTSLFVTELHKGNASIRIAAVSWKDAGRYLCIVSNTKGTGRASMEVTYGALYSEPRLSIHLNSSALTVEFETEGFPKPEVIWVDEHDQTLSCPLELLKHTEDGLYLIKSRYEVKKQVVNVTFTLKNHLLNQNIHRPVTFSYDENIKSNPGTATVVVLSLVCIVLLIGVIWLTLVRRKKLGSTGATNHNHQCNT</sequence>
<dbReference type="SMR" id="A8WG14"/>
<dbReference type="EMBL" id="BC154541">
    <property type="protein sequence ID" value="AAI54542.1"/>
    <property type="molecule type" value="mRNA"/>
</dbReference>
<gene>
    <name evidence="9 12 13" type="ORF">zgc:172120</name>
</gene>
<dbReference type="InterPro" id="IPR013106">
    <property type="entry name" value="Ig_V-set"/>
</dbReference>
<dbReference type="GO" id="GO:0031295">
    <property type="term" value="P:T cell costimulation"/>
    <property type="evidence" value="ECO:0000318"/>
    <property type="project" value="GO_Central"/>
</dbReference>
<proteinExistence type="evidence at transcript level"/>
<dbReference type="Pfam" id="PF07686">
    <property type="entry name" value="V-set"/>
    <property type="match status" value="1"/>
</dbReference>
<dbReference type="SMART" id="SM00406">
    <property type="entry name" value="IGv"/>
    <property type="match status" value="1"/>
</dbReference>
<dbReference type="InterPro" id="IPR013783">
    <property type="entry name" value="Ig-like_fold"/>
</dbReference>
<dbReference type="ZFIN" id="ZDB-GENE-080204-46">
    <property type="gene designation" value="zgc:172120"/>
</dbReference>
<evidence type="ECO:0000256" key="4">
    <source>
        <dbReference type="ARBA" id="ARBA00023136"/>
    </source>
</evidence>
<dbReference type="GO" id="GO:0007166">
    <property type="term" value="P:cell surface receptor signaling pathway"/>
    <property type="evidence" value="ECO:0000318"/>
    <property type="project" value="GO_Central"/>
</dbReference>
<evidence type="ECO:0000313" key="12">
    <source>
        <dbReference type="RefSeq" id="NP_001121748.1"/>
    </source>
</evidence>
<dbReference type="GeneTree" id="ENSGT00940000154641"/>
<dbReference type="GO" id="GO:0042130">
    <property type="term" value="P:negative regulation of T cell proliferation"/>
    <property type="evidence" value="ECO:0000318"/>
    <property type="project" value="GO_Central"/>
</dbReference>
<evidence type="ECO:0000259" key="8">
    <source>
        <dbReference type="PROSITE" id="PS50835"/>
    </source>
</evidence>
<keyword evidence="4 6" id="KW-0472">Membrane</keyword>
<name>A8WG14_DANRE</name>
<reference evidence="10 11" key="5">
    <citation type="journal article" date="2013" name="Nature">
        <title>The zebrafish reference genome sequence and its relationship to the human genome.</title>
        <authorList>
            <consortium name="Genome Reference Consortium Zebrafish"/>
            <person name="Howe K."/>
            <person name="Clark M.D."/>
            <person name="Torroja C.F."/>
            <person name="Torrance J."/>
            <person name="Berthelot C."/>
            <person name="Muffato M."/>
            <person name="Collins J.E."/>
            <person name="Humphray S."/>
            <person name="McLaren K."/>
            <person name="Matthews L."/>
            <person name="McLaren S."/>
            <person name="Sealy I."/>
            <person name="Caccamo M."/>
            <person name="Churcher C."/>
            <person name="Scott C."/>
            <person name="Barrett J.C."/>
            <person name="Koch R."/>
            <person name="Rauch G.J."/>
            <person name="White S."/>
            <person name="Chow W."/>
            <person name="Kilian B."/>
            <person name="Quintais L.T."/>
            <person name="Guerra-Assuncao J.A."/>
            <person name="Zhou Y."/>
            <person name="Gu Y."/>
            <person name="Yen J."/>
            <person name="Vogel J.H."/>
            <person name="Eyre T."/>
            <person name="Redmond S."/>
            <person name="Banerjee R."/>
            <person name="Chi J."/>
            <person name="Fu B."/>
            <person name="Langley E."/>
            <person name="Maguire S.F."/>
            <person name="Laird G.K."/>
            <person name="Lloyd D."/>
            <person name="Kenyon E."/>
            <person name="Donaldson S."/>
            <person name="Sehra H."/>
            <person name="Almeida-King J."/>
            <person name="Loveland J."/>
            <person name="Trevanion S."/>
            <person name="Jones M."/>
            <person name="Quail M."/>
            <person name="Willey D."/>
            <person name="Hunt A."/>
            <person name="Burton J."/>
            <person name="Sims S."/>
            <person name="McLay K."/>
            <person name="Plumb B."/>
            <person name="Davis J."/>
            <person name="Clee C."/>
            <person name="Oliver K."/>
            <person name="Clark R."/>
            <person name="Riddle C."/>
            <person name="Elliot D."/>
            <person name="Eliott D."/>
            <person name="Threadgold G."/>
            <person name="Harden G."/>
            <person name="Ware D."/>
            <person name="Begum S."/>
            <person name="Mortimore B."/>
            <person name="Mortimer B."/>
            <person name="Kerry G."/>
            <person name="Heath P."/>
            <person name="Phillimore B."/>
            <person name="Tracey A."/>
            <person name="Corby N."/>
            <person name="Dunn M."/>
            <person name="Johnson C."/>
            <person name="Wood J."/>
            <person name="Clark S."/>
            <person name="Pelan S."/>
            <person name="Griffiths G."/>
            <person name="Smith M."/>
            <person name="Glithero R."/>
            <person name="Howden P."/>
            <person name="Barker N."/>
            <person name="Lloyd C."/>
            <person name="Stevens C."/>
            <person name="Harley J."/>
            <person name="Holt K."/>
            <person name="Panagiotidis G."/>
            <person name="Lovell J."/>
            <person name="Beasley H."/>
            <person name="Henderson C."/>
            <person name="Gordon D."/>
            <person name="Auger K."/>
            <person name="Wright D."/>
            <person name="Collins J."/>
            <person name="Raisen C."/>
            <person name="Dyer L."/>
            <person name="Leung K."/>
            <person name="Robertson L."/>
            <person name="Ambridge K."/>
            <person name="Leongamornlert D."/>
            <person name="McGuire S."/>
            <person name="Gilderthorp R."/>
            <person name="Griffiths C."/>
            <person name="Manthravadi D."/>
            <person name="Nichol S."/>
            <person name="Barker G."/>
            <person name="Whitehead S."/>
            <person name="Kay M."/>
            <person name="Brown J."/>
            <person name="Murnane C."/>
            <person name="Gray E."/>
            <person name="Humphries M."/>
            <person name="Sycamore N."/>
            <person name="Barker D."/>
            <person name="Saunders D."/>
            <person name="Wallis J."/>
            <person name="Babbage A."/>
            <person name="Hammond S."/>
            <person name="Mashreghi-Mohammadi M."/>
            <person name="Barr L."/>
            <person name="Martin S."/>
            <person name="Wray P."/>
            <person name="Ellington A."/>
            <person name="Matthews N."/>
            <person name="Ellwood M."/>
            <person name="Woodmansey R."/>
            <person name="Clark G."/>
            <person name="Cooper J."/>
            <person name="Cooper J."/>
            <person name="Tromans A."/>
            <person name="Grafham D."/>
            <person name="Skuce C."/>
            <person name="Pandian R."/>
            <person name="Andrews R."/>
            <person name="Harrison E."/>
            <person name="Kimberley A."/>
            <person name="Garnett J."/>
            <person name="Fosker N."/>
            <person name="Hall R."/>
            <person name="Garner P."/>
            <person name="Kelly D."/>
            <person name="Bird C."/>
            <person name="Palmer S."/>
            <person name="Gehring I."/>
            <person name="Berger A."/>
            <person name="Dooley C.M."/>
            <person name="Ersan-Urun Z."/>
            <person name="Eser C."/>
            <person name="Geiger H."/>
            <person name="Geisler M."/>
            <person name="Karotki L."/>
            <person name="Kirn A."/>
            <person name="Konantz J."/>
            <person name="Konantz M."/>
            <person name="Oberlander M."/>
            <person name="Rudolph-Geiger S."/>
            <person name="Teucke M."/>
            <person name="Lanz C."/>
            <person name="Raddatz G."/>
            <person name="Osoegawa K."/>
            <person name="Zhu B."/>
            <person name="Rapp A."/>
            <person name="Widaa S."/>
            <person name="Langford C."/>
            <person name="Yang F."/>
            <person name="Schuster S.C."/>
            <person name="Carter N.P."/>
            <person name="Harrow J."/>
            <person name="Ning Z."/>
            <person name="Herrero J."/>
            <person name="Searle S.M."/>
            <person name="Enright A."/>
            <person name="Geisler R."/>
            <person name="Plasterk R.H."/>
            <person name="Lee C."/>
            <person name="Westerfield M."/>
            <person name="de Jong P.J."/>
            <person name="Zon L.I."/>
            <person name="Postlethwait J.H."/>
            <person name="Nusslein-Volhard C."/>
            <person name="Hubbard T.J."/>
            <person name="Roest Crollius H."/>
            <person name="Rogers J."/>
            <person name="Stemple D.L."/>
        </authorList>
    </citation>
    <scope>NUCLEOTIDE SEQUENCE [LARGE SCALE GENOMIC DNA]</scope>
    <source>
        <strain evidence="10">Tuebingen</strain>
    </source>
</reference>
<reference evidence="12" key="6">
    <citation type="journal article" date="2015" name="Nat. Commun.">
        <title>RFX transcription factors are essential for hearing in mice.</title>
        <authorList>
            <person name="Elkon R."/>
            <person name="Milon B."/>
            <person name="Morrison L."/>
            <person name="Shah M."/>
            <person name="Vijayakumar S."/>
            <person name="Racherla M."/>
            <person name="Leitch C.C."/>
            <person name="Silipino L."/>
            <person name="Hadi S."/>
            <person name="Weiss-Gayet M."/>
            <person name="Barras E."/>
            <person name="Schmid C.D."/>
            <person name="Ait-Lounis A."/>
            <person name="Barnes A."/>
            <person name="Song Y."/>
            <person name="Eisenman D.J."/>
            <person name="Eliyahu E."/>
            <person name="Frolenkov G.I."/>
            <person name="Strome S.E."/>
            <person name="Durand B."/>
            <person name="Zaghloul N.A."/>
            <person name="Jones S.M."/>
            <person name="Reith W."/>
            <person name="Hertzano R."/>
        </authorList>
    </citation>
    <scope>NUCLEOTIDE SEQUENCE</scope>
</reference>
<evidence type="ECO:0000256" key="5">
    <source>
        <dbReference type="ARBA" id="ARBA00023319"/>
    </source>
</evidence>
<feature type="signal peptide" evidence="7">
    <location>
        <begin position="1"/>
        <end position="15"/>
    </location>
</feature>
<accession>A0A8N1Z154</accession>
<dbReference type="PaxDb" id="7955-ENSDARP00000091287"/>
<dbReference type="Ensembl" id="ENSDART00000100514.5">
    <property type="protein sequence ID" value="ENSDARP00000091287.4"/>
    <property type="gene ID" value="ENSDARG00000069199.5"/>
</dbReference>
<dbReference type="InterPro" id="IPR036179">
    <property type="entry name" value="Ig-like_dom_sf"/>
</dbReference>
<dbReference type="InterPro" id="IPR007110">
    <property type="entry name" value="Ig-like_dom"/>
</dbReference>
<dbReference type="FunFam" id="2.60.40.10:FF:000438">
    <property type="entry name" value="CD276 antigen"/>
    <property type="match status" value="1"/>
</dbReference>
<reference evidence="12" key="7">
    <citation type="submission" date="2025-04" db="UniProtKB">
        <authorList>
            <consortium name="RefSeq"/>
        </authorList>
    </citation>
    <scope>IDENTIFICATION</scope>
</reference>
<evidence type="ECO:0000313" key="9">
    <source>
        <dbReference type="EMBL" id="AAI54542.1"/>
    </source>
</evidence>
<dbReference type="HOGENOM" id="CLU_013137_8_1_1"/>
<keyword evidence="2 6" id="KW-0812">Transmembrane</keyword>
<feature type="domain" description="Ig-like" evidence="8">
    <location>
        <begin position="15"/>
        <end position="127"/>
    </location>
</feature>
<dbReference type="InterPro" id="IPR050504">
    <property type="entry name" value="IgSF_BTN/MOG"/>
</dbReference>
<dbReference type="Bgee" id="ENSDARG00000069199">
    <property type="expression patterns" value="Expressed in zone of skin and 12 other cell types or tissues"/>
</dbReference>
<reference evidence="9" key="2">
    <citation type="submission" date="2007-11" db="EMBL/GenBank/DDBJ databases">
        <authorList>
            <consortium name="NIH - Zebrafish Gene Collection (ZGC) project"/>
        </authorList>
    </citation>
    <scope>NUCLEOTIDE SEQUENCE [LARGE SCALE MRNA]</scope>
    <source>
        <tissue evidence="9">Whole</tissue>
    </source>
</reference>
<keyword evidence="5" id="KW-0393">Immunoglobulin domain</keyword>
<dbReference type="Proteomes" id="UP000000437">
    <property type="component" value="Chromosome 13"/>
</dbReference>
<keyword evidence="11" id="KW-1185">Reference proteome</keyword>
<dbReference type="SMART" id="SM00409">
    <property type="entry name" value="IG"/>
    <property type="match status" value="1"/>
</dbReference>
<dbReference type="GO" id="GO:0071222">
    <property type="term" value="P:cellular response to lipopolysaccharide"/>
    <property type="evidence" value="ECO:0000318"/>
    <property type="project" value="GO_Central"/>
</dbReference>
<evidence type="ECO:0000256" key="2">
    <source>
        <dbReference type="ARBA" id="ARBA00022692"/>
    </source>
</evidence>
<dbReference type="SUPFAM" id="SSF48726">
    <property type="entry name" value="Immunoglobulin"/>
    <property type="match status" value="1"/>
</dbReference>
<dbReference type="AlphaFoldDB" id="A8WG14"/>
<dbReference type="RefSeq" id="NP_001121748.1">
    <property type="nucleotide sequence ID" value="NM_001128276.1"/>
</dbReference>
<dbReference type="InterPro" id="IPR053896">
    <property type="entry name" value="BTN3A2-like_Ig-C"/>
</dbReference>
<dbReference type="GO" id="GO:0042102">
    <property type="term" value="P:positive regulation of T cell proliferation"/>
    <property type="evidence" value="ECO:0000318"/>
    <property type="project" value="GO_Central"/>
</dbReference>
<dbReference type="Gene3D" id="2.60.40.10">
    <property type="entry name" value="Immunoglobulins"/>
    <property type="match status" value="2"/>
</dbReference>
<reference evidence="12" key="1">
    <citation type="journal article" date="2002" name="Proc. Natl. Acad. Sci. U.S.A.">
        <title>Generation and initial analysis of more than 15,000 full-length human and mouse cDNA sequences.</title>
        <authorList>
            <consortium name="Mammalian Gene Collection Program Team"/>
            <person name="Strausberg R.L."/>
            <person name="Feingold E.A."/>
            <person name="Grouse L.H."/>
            <person name="Derge J.G."/>
            <person name="Klausner R.D."/>
            <person name="Collins F.S."/>
            <person name="Wagner L."/>
            <person name="Shenmen C.M."/>
            <person name="Schuler G.D."/>
            <person name="Altschul S.F."/>
            <person name="Zeeberg B."/>
            <person name="Buetow K.H."/>
            <person name="Schaefer C.F."/>
            <person name="Bhat N.K."/>
            <person name="Hopkins R.F."/>
            <person name="Jordan H."/>
            <person name="Moore T."/>
            <person name="Max S.I."/>
            <person name="Wang J."/>
            <person name="Hsieh F."/>
            <person name="Diatchenko L."/>
            <person name="Marusina K."/>
            <person name="Farmer A.A."/>
            <person name="Rubin G.M."/>
            <person name="Hong L."/>
            <person name="Stapleton M."/>
            <person name="Soares M.B."/>
            <person name="Bonaldo M.F."/>
            <person name="Casavant T.L."/>
            <person name="Scheetz T.E."/>
            <person name="Brownstein M.J."/>
            <person name="Usdin T.B."/>
            <person name="Toshiyuki S."/>
            <person name="Carninci P."/>
            <person name="Prange C."/>
            <person name="Raha S.S."/>
            <person name="Loquellano N.A."/>
            <person name="Peters G.J."/>
            <person name="Abramson R.D."/>
            <person name="Mullahy S.J."/>
            <person name="Bosak S.A."/>
            <person name="McEwan P.J."/>
            <person name="McKernan K.J."/>
            <person name="Malek J.A."/>
            <person name="Gunaratne P.H."/>
            <person name="Richards S."/>
            <person name="Worley K.C."/>
            <person name="Hale S."/>
            <person name="Garcia A.M."/>
            <person name="Gay L.J."/>
            <person name="Hulyk S.W."/>
            <person name="Villalon D.K."/>
            <person name="Muzny D.M."/>
            <person name="Sodergren E.J."/>
            <person name="Lu X."/>
            <person name="Gibbs R.A."/>
            <person name="Fahey J."/>
            <person name="Helton E."/>
            <person name="Ketteman M."/>
            <person name="Madan A."/>
            <person name="Rodrigues S."/>
            <person name="Sanchez A."/>
            <person name="Whiting M."/>
            <person name="Madan A."/>
            <person name="Young A.C."/>
            <person name="Shevchenko Y."/>
            <person name="Bouffard G.G."/>
            <person name="Blakesley R.W."/>
            <person name="Touchman J.W."/>
            <person name="Green E.D."/>
            <person name="Dickson M.C."/>
            <person name="Rodriguez A.C."/>
            <person name="Grimwood J."/>
            <person name="Schmutz J."/>
            <person name="Myers R.M."/>
            <person name="Butterfield Y.S."/>
            <person name="Krzywinski M.I."/>
            <person name="Skalska U."/>
            <person name="Smailus D.E."/>
            <person name="Schnerch A."/>
            <person name="Schein J.E."/>
            <person name="Jones S.J."/>
            <person name="Marra M.A."/>
        </authorList>
    </citation>
    <scope>NUCLEOTIDE SEQUENCE</scope>
</reference>
<dbReference type="Pfam" id="PF22705">
    <property type="entry name" value="C2-set_3"/>
    <property type="match status" value="1"/>
</dbReference>
<dbReference type="GO" id="GO:0009897">
    <property type="term" value="C:external side of plasma membrane"/>
    <property type="evidence" value="ECO:0000318"/>
    <property type="project" value="GO_Central"/>
</dbReference>
<dbReference type="GO" id="GO:0006955">
    <property type="term" value="P:immune response"/>
    <property type="evidence" value="ECO:0000318"/>
    <property type="project" value="GO_Central"/>
</dbReference>
<organism evidence="9">
    <name type="scientific">Danio rerio</name>
    <name type="common">Zebrafish</name>
    <name type="synonym">Brachydanio rerio</name>
    <dbReference type="NCBI Taxonomy" id="7955"/>
    <lineage>
        <taxon>Eukaryota</taxon>
        <taxon>Metazoa</taxon>
        <taxon>Chordata</taxon>
        <taxon>Craniata</taxon>
        <taxon>Vertebrata</taxon>
        <taxon>Euteleostomi</taxon>
        <taxon>Actinopterygii</taxon>
        <taxon>Neopterygii</taxon>
        <taxon>Teleostei</taxon>
        <taxon>Ostariophysi</taxon>
        <taxon>Cypriniformes</taxon>
        <taxon>Danionidae</taxon>
        <taxon>Danioninae</taxon>
        <taxon>Danio</taxon>
    </lineage>
</organism>
<dbReference type="GeneID" id="799440"/>
<dbReference type="PANTHER" id="PTHR24100:SF145">
    <property type="entry name" value="CD276 ANTIGEN"/>
    <property type="match status" value="1"/>
</dbReference>
<protein>
    <submittedName>
        <fullName evidence="12">Uncharacterized protein LOC799440 precursor</fullName>
    </submittedName>
    <submittedName>
        <fullName evidence="9 10">Zgc:172120</fullName>
    </submittedName>
</protein>
<accession>A8WG14</accession>
<dbReference type="eggNOG" id="ENOG502S0WS">
    <property type="taxonomic scope" value="Eukaryota"/>
</dbReference>
<dbReference type="InterPro" id="IPR003599">
    <property type="entry name" value="Ig_sub"/>
</dbReference>
<reference evidence="10" key="4">
    <citation type="submission" date="2012-02" db="UniProtKB">
        <authorList>
            <consortium name="Ensembl"/>
        </authorList>
    </citation>
    <scope>IDENTIFICATION</scope>
    <source>
        <strain evidence="10">Tuebingen</strain>
    </source>
</reference>
<dbReference type="KEGG" id="dre:799440"/>
<evidence type="ECO:0000256" key="3">
    <source>
        <dbReference type="ARBA" id="ARBA00022989"/>
    </source>
</evidence>
<evidence type="ECO:0000313" key="10">
    <source>
        <dbReference type="Ensembl" id="ENSDARP00000091287"/>
    </source>
</evidence>
<dbReference type="FunFam" id="2.60.40.10:FF:000088">
    <property type="entry name" value="Butyrophilin subfamily 1 member A1"/>
    <property type="match status" value="1"/>
</dbReference>
<dbReference type="STRING" id="7955.ENSDARP00000091287"/>
<dbReference type="AGR" id="ZFIN:ZDB-GENE-080204-46"/>
<comment type="subcellular location">
    <subcellularLocation>
        <location evidence="1">Membrane</location>
    </subcellularLocation>
</comment>
<evidence type="ECO:0000256" key="7">
    <source>
        <dbReference type="SAM" id="SignalP"/>
    </source>
</evidence>